<feature type="transmembrane region" description="Helical" evidence="8">
    <location>
        <begin position="277"/>
        <end position="298"/>
    </location>
</feature>
<gene>
    <name evidence="10" type="ORF">CSPHI_03760</name>
</gene>
<dbReference type="KEGG" id="csph:CSPHI_03760"/>
<protein>
    <submittedName>
        <fullName evidence="10">MFS transporter</fullName>
    </submittedName>
</protein>
<evidence type="ECO:0000256" key="5">
    <source>
        <dbReference type="ARBA" id="ARBA00022989"/>
    </source>
</evidence>
<feature type="transmembrane region" description="Helical" evidence="8">
    <location>
        <begin position="338"/>
        <end position="358"/>
    </location>
</feature>
<feature type="transmembrane region" description="Helical" evidence="8">
    <location>
        <begin position="119"/>
        <end position="138"/>
    </location>
</feature>
<proteinExistence type="predicted"/>
<dbReference type="EMBL" id="CP009248">
    <property type="protein sequence ID" value="APT90325.1"/>
    <property type="molecule type" value="Genomic_DNA"/>
</dbReference>
<evidence type="ECO:0000256" key="1">
    <source>
        <dbReference type="ARBA" id="ARBA00004651"/>
    </source>
</evidence>
<reference evidence="10 11" key="1">
    <citation type="submission" date="2014-08" db="EMBL/GenBank/DDBJ databases">
        <title>Complete genome sequence of Corynebacterium sphenisci CECT 5990(T) (=DSM 44792(T)), isolated from healthy wild penguins.</title>
        <authorList>
            <person name="Ruckert C."/>
            <person name="Albersmeier A."/>
            <person name="Winkler A."/>
            <person name="Kalinowski J."/>
        </authorList>
    </citation>
    <scope>NUCLEOTIDE SEQUENCE [LARGE SCALE GENOMIC DNA]</scope>
    <source>
        <strain evidence="10 11">DSM 44792</strain>
    </source>
</reference>
<keyword evidence="4 8" id="KW-0812">Transmembrane</keyword>
<dbReference type="GO" id="GO:0005886">
    <property type="term" value="C:plasma membrane"/>
    <property type="evidence" value="ECO:0007669"/>
    <property type="project" value="UniProtKB-SubCell"/>
</dbReference>
<keyword evidence="6 8" id="KW-0472">Membrane</keyword>
<feature type="region of interest" description="Disordered" evidence="7">
    <location>
        <begin position="1"/>
        <end position="35"/>
    </location>
</feature>
<keyword evidence="2" id="KW-0813">Transport</keyword>
<feature type="transmembrane region" description="Helical" evidence="8">
    <location>
        <begin position="431"/>
        <end position="452"/>
    </location>
</feature>
<sequence>MVHGRVSRSPASEAPITPGADMSAPTAAPPQDNLLASPRERKKVLTGTLVGTTIEMYDFLIYAQAAGLVLAPLFLEPVSEESPVLARIIAWASIGISFLFRPLGAIVGGHVGDRYGRKMVLVFSLLGMGLATMLIGVLPTYATAGAIAPVLLITLRICQGIFAGSEWGGAALMSVEHAPKEKRGLYGSFPQLGVPLGLFLATSASLSVLYFTGKDAYLEWGWRLVFLFSIVLVFVGYLIRRSVDESPVFQAMKEDSAERTAPLPDLFRNHWKPVIKAIFIFAGNNACGYMVIAFFPSYAIKTLDMDQGNIMRATLVAAVAWTIFTLWSGILSDRFGRVQVFIVGFILQAAWILALWPLIEAKDIWMYTIAVVVLTFPLALTYGPTSSLFAEMFPAGVRFSGASIGYAIGAIVGGAFAPMIAEILVDGTGKVWTIGIYLAAMTVPAVISLALLPRNLHERNLNHA</sequence>
<organism evidence="10 11">
    <name type="scientific">Corynebacterium sphenisci DSM 44792</name>
    <dbReference type="NCBI Taxonomy" id="1437874"/>
    <lineage>
        <taxon>Bacteria</taxon>
        <taxon>Bacillati</taxon>
        <taxon>Actinomycetota</taxon>
        <taxon>Actinomycetes</taxon>
        <taxon>Mycobacteriales</taxon>
        <taxon>Corynebacteriaceae</taxon>
        <taxon>Corynebacterium</taxon>
    </lineage>
</organism>
<keyword evidence="3" id="KW-1003">Cell membrane</keyword>
<dbReference type="CDD" id="cd17369">
    <property type="entry name" value="MFS_ShiA_like"/>
    <property type="match status" value="1"/>
</dbReference>
<evidence type="ECO:0000256" key="3">
    <source>
        <dbReference type="ARBA" id="ARBA00022475"/>
    </source>
</evidence>
<feature type="transmembrane region" description="Helical" evidence="8">
    <location>
        <begin position="144"/>
        <end position="164"/>
    </location>
</feature>
<keyword evidence="11" id="KW-1185">Reference proteome</keyword>
<feature type="transmembrane region" description="Helical" evidence="8">
    <location>
        <begin position="185"/>
        <end position="208"/>
    </location>
</feature>
<evidence type="ECO:0000256" key="8">
    <source>
        <dbReference type="SAM" id="Phobius"/>
    </source>
</evidence>
<dbReference type="Pfam" id="PF07690">
    <property type="entry name" value="MFS_1"/>
    <property type="match status" value="1"/>
</dbReference>
<feature type="transmembrane region" description="Helical" evidence="8">
    <location>
        <begin position="59"/>
        <end position="78"/>
    </location>
</feature>
<evidence type="ECO:0000256" key="4">
    <source>
        <dbReference type="ARBA" id="ARBA00022692"/>
    </source>
</evidence>
<keyword evidence="5 8" id="KW-1133">Transmembrane helix</keyword>
<dbReference type="PANTHER" id="PTHR43045">
    <property type="entry name" value="SHIKIMATE TRANSPORTER"/>
    <property type="match status" value="1"/>
</dbReference>
<dbReference type="AlphaFoldDB" id="A0A1L7CWR8"/>
<comment type="subcellular location">
    <subcellularLocation>
        <location evidence="1">Cell membrane</location>
        <topology evidence="1">Multi-pass membrane protein</topology>
    </subcellularLocation>
</comment>
<feature type="transmembrane region" description="Helical" evidence="8">
    <location>
        <begin position="84"/>
        <end position="107"/>
    </location>
</feature>
<dbReference type="Gene3D" id="1.20.1250.20">
    <property type="entry name" value="MFS general substrate transporter like domains"/>
    <property type="match status" value="2"/>
</dbReference>
<evidence type="ECO:0000256" key="7">
    <source>
        <dbReference type="SAM" id="MobiDB-lite"/>
    </source>
</evidence>
<dbReference type="SUPFAM" id="SSF103473">
    <property type="entry name" value="MFS general substrate transporter"/>
    <property type="match status" value="1"/>
</dbReference>
<dbReference type="GO" id="GO:0022857">
    <property type="term" value="F:transmembrane transporter activity"/>
    <property type="evidence" value="ECO:0007669"/>
    <property type="project" value="InterPro"/>
</dbReference>
<evidence type="ECO:0000313" key="10">
    <source>
        <dbReference type="EMBL" id="APT90325.1"/>
    </source>
</evidence>
<dbReference type="PROSITE" id="PS50850">
    <property type="entry name" value="MFS"/>
    <property type="match status" value="1"/>
</dbReference>
<feature type="transmembrane region" description="Helical" evidence="8">
    <location>
        <begin position="364"/>
        <end position="383"/>
    </location>
</feature>
<evidence type="ECO:0000256" key="6">
    <source>
        <dbReference type="ARBA" id="ARBA00023136"/>
    </source>
</evidence>
<evidence type="ECO:0000256" key="2">
    <source>
        <dbReference type="ARBA" id="ARBA00022448"/>
    </source>
</evidence>
<feature type="transmembrane region" description="Helical" evidence="8">
    <location>
        <begin position="404"/>
        <end position="425"/>
    </location>
</feature>
<dbReference type="PANTHER" id="PTHR43045:SF1">
    <property type="entry name" value="SHIKIMATE TRANSPORTER"/>
    <property type="match status" value="1"/>
</dbReference>
<dbReference type="InterPro" id="IPR036259">
    <property type="entry name" value="MFS_trans_sf"/>
</dbReference>
<evidence type="ECO:0000259" key="9">
    <source>
        <dbReference type="PROSITE" id="PS50850"/>
    </source>
</evidence>
<accession>A0A1L7CWR8</accession>
<feature type="domain" description="Major facilitator superfamily (MFS) profile" evidence="9">
    <location>
        <begin position="44"/>
        <end position="456"/>
    </location>
</feature>
<dbReference type="InterPro" id="IPR020846">
    <property type="entry name" value="MFS_dom"/>
</dbReference>
<dbReference type="Proteomes" id="UP000185469">
    <property type="component" value="Chromosome"/>
</dbReference>
<dbReference type="STRING" id="1437874.CSPHI_03760"/>
<dbReference type="InterPro" id="IPR011701">
    <property type="entry name" value="MFS"/>
</dbReference>
<name>A0A1L7CWR8_9CORY</name>
<feature type="transmembrane region" description="Helical" evidence="8">
    <location>
        <begin position="220"/>
        <end position="239"/>
    </location>
</feature>
<evidence type="ECO:0000313" key="11">
    <source>
        <dbReference type="Proteomes" id="UP000185469"/>
    </source>
</evidence>
<feature type="transmembrane region" description="Helical" evidence="8">
    <location>
        <begin position="310"/>
        <end position="331"/>
    </location>
</feature>